<comment type="subcellular location">
    <subcellularLocation>
        <location evidence="1">Membrane</location>
        <topology evidence="1">Multi-pass membrane protein</topology>
    </subcellularLocation>
</comment>
<dbReference type="OrthoDB" id="242866at2759"/>
<keyword evidence="4 5" id="KW-0472">Membrane</keyword>
<evidence type="ECO:0000313" key="6">
    <source>
        <dbReference type="EMBL" id="CAG8459111.1"/>
    </source>
</evidence>
<accession>A0A9N8VS83</accession>
<evidence type="ECO:0000256" key="5">
    <source>
        <dbReference type="SAM" id="Phobius"/>
    </source>
</evidence>
<proteinExistence type="predicted"/>
<feature type="transmembrane region" description="Helical" evidence="5">
    <location>
        <begin position="154"/>
        <end position="176"/>
    </location>
</feature>
<evidence type="ECO:0000256" key="2">
    <source>
        <dbReference type="ARBA" id="ARBA00022692"/>
    </source>
</evidence>
<gene>
    <name evidence="6" type="ORF">AMORRO_LOCUS1306</name>
</gene>
<reference evidence="6" key="1">
    <citation type="submission" date="2021-06" db="EMBL/GenBank/DDBJ databases">
        <authorList>
            <person name="Kallberg Y."/>
            <person name="Tangrot J."/>
            <person name="Rosling A."/>
        </authorList>
    </citation>
    <scope>NUCLEOTIDE SEQUENCE</scope>
    <source>
        <strain evidence="6">CL551</strain>
    </source>
</reference>
<comment type="caution">
    <text evidence="6">The sequence shown here is derived from an EMBL/GenBank/DDBJ whole genome shotgun (WGS) entry which is preliminary data.</text>
</comment>
<dbReference type="GO" id="GO:0015031">
    <property type="term" value="P:protein transport"/>
    <property type="evidence" value="ECO:0007669"/>
    <property type="project" value="InterPro"/>
</dbReference>
<keyword evidence="3 5" id="KW-1133">Transmembrane helix</keyword>
<keyword evidence="2 5" id="KW-0812">Transmembrane</keyword>
<evidence type="ECO:0000256" key="1">
    <source>
        <dbReference type="ARBA" id="ARBA00004141"/>
    </source>
</evidence>
<dbReference type="Proteomes" id="UP000789342">
    <property type="component" value="Unassembled WGS sequence"/>
</dbReference>
<dbReference type="GO" id="GO:0055038">
    <property type="term" value="C:recycling endosome membrane"/>
    <property type="evidence" value="ECO:0007669"/>
    <property type="project" value="TreeGrafter"/>
</dbReference>
<name>A0A9N8VS83_9GLOM</name>
<sequence>MTSRPSSQSGYTVILIDNAMLPPPPPPSNWPKCYPIVYHNIEADFTNEDFKKKLRRSYFLFKSISITYLNGAQIVFQIIASALYLFLMPIGDFFLRHMSLYFGYKMNSEMMFRYYFLGESIVIMFGIFIGIGFINDGSSGTLGAVKLFERGYYVAGVFTGIFLIFDVVQTILHIILTAQVCPFINTLEAKISRFVAADVLLAR</sequence>
<dbReference type="GO" id="GO:0032588">
    <property type="term" value="C:trans-Golgi network membrane"/>
    <property type="evidence" value="ECO:0007669"/>
    <property type="project" value="TreeGrafter"/>
</dbReference>
<evidence type="ECO:0000256" key="3">
    <source>
        <dbReference type="ARBA" id="ARBA00022989"/>
    </source>
</evidence>
<dbReference type="Pfam" id="PF04144">
    <property type="entry name" value="SCAMP"/>
    <property type="match status" value="1"/>
</dbReference>
<dbReference type="EMBL" id="CAJVPV010000484">
    <property type="protein sequence ID" value="CAG8459111.1"/>
    <property type="molecule type" value="Genomic_DNA"/>
</dbReference>
<evidence type="ECO:0000313" key="7">
    <source>
        <dbReference type="Proteomes" id="UP000789342"/>
    </source>
</evidence>
<protein>
    <submittedName>
        <fullName evidence="6">17821_t:CDS:1</fullName>
    </submittedName>
</protein>
<dbReference type="PANTHER" id="PTHR10687">
    <property type="entry name" value="SECRETORY CARRIER-ASSOCIATED MEMBRANE PROTEIN SCAMP"/>
    <property type="match status" value="1"/>
</dbReference>
<organism evidence="6 7">
    <name type="scientific">Acaulospora morrowiae</name>
    <dbReference type="NCBI Taxonomy" id="94023"/>
    <lineage>
        <taxon>Eukaryota</taxon>
        <taxon>Fungi</taxon>
        <taxon>Fungi incertae sedis</taxon>
        <taxon>Mucoromycota</taxon>
        <taxon>Glomeromycotina</taxon>
        <taxon>Glomeromycetes</taxon>
        <taxon>Diversisporales</taxon>
        <taxon>Acaulosporaceae</taxon>
        <taxon>Acaulospora</taxon>
    </lineage>
</organism>
<dbReference type="PANTHER" id="PTHR10687:SF2">
    <property type="entry name" value="SECRETORY CARRIER-ASSOCIATED MEMBRANE PROTEIN"/>
    <property type="match status" value="1"/>
</dbReference>
<feature type="transmembrane region" description="Helical" evidence="5">
    <location>
        <begin position="114"/>
        <end position="134"/>
    </location>
</feature>
<keyword evidence="7" id="KW-1185">Reference proteome</keyword>
<dbReference type="InterPro" id="IPR007273">
    <property type="entry name" value="SCAMP"/>
</dbReference>
<evidence type="ECO:0000256" key="4">
    <source>
        <dbReference type="ARBA" id="ARBA00023136"/>
    </source>
</evidence>
<dbReference type="AlphaFoldDB" id="A0A9N8VS83"/>